<dbReference type="GO" id="GO:0005829">
    <property type="term" value="C:cytosol"/>
    <property type="evidence" value="ECO:0007669"/>
    <property type="project" value="TreeGrafter"/>
</dbReference>
<dbReference type="GO" id="GO:0005524">
    <property type="term" value="F:ATP binding"/>
    <property type="evidence" value="ECO:0007669"/>
    <property type="project" value="UniProtKB-KW"/>
</dbReference>
<evidence type="ECO:0000259" key="8">
    <source>
        <dbReference type="Pfam" id="PF08335"/>
    </source>
</evidence>
<dbReference type="PANTHER" id="PTHR30621:SF0">
    <property type="entry name" value="BIFUNCTIONAL GLUTAMINE SYNTHETASE ADENYLYLTRANSFERASE_ADENYLYL-REMOVING ENZYME"/>
    <property type="match status" value="1"/>
</dbReference>
<protein>
    <submittedName>
        <fullName evidence="9">Glutamate-ammonia-ligase adenylyltransferase</fullName>
        <ecNumber evidence="9">2.7.7.42</ecNumber>
    </submittedName>
</protein>
<dbReference type="InterPro" id="IPR013546">
    <property type="entry name" value="PII_UdlTrfase/GS_AdlTrfase"/>
</dbReference>
<evidence type="ECO:0000256" key="1">
    <source>
        <dbReference type="ARBA" id="ARBA00022679"/>
    </source>
</evidence>
<dbReference type="RefSeq" id="WP_068263444.1">
    <property type="nucleotide sequence ID" value="NZ_LWSK01000047.1"/>
</dbReference>
<evidence type="ECO:0000313" key="9">
    <source>
        <dbReference type="EMBL" id="KAA1261264.1"/>
    </source>
</evidence>
<evidence type="ECO:0000256" key="6">
    <source>
        <dbReference type="ARBA" id="ARBA00023268"/>
    </source>
</evidence>
<keyword evidence="2 9" id="KW-0548">Nucleotidyltransferase</keyword>
<organism evidence="9 10">
    <name type="scientific">Rubripirellula obstinata</name>
    <dbReference type="NCBI Taxonomy" id="406547"/>
    <lineage>
        <taxon>Bacteria</taxon>
        <taxon>Pseudomonadati</taxon>
        <taxon>Planctomycetota</taxon>
        <taxon>Planctomycetia</taxon>
        <taxon>Pirellulales</taxon>
        <taxon>Pirellulaceae</taxon>
        <taxon>Rubripirellula</taxon>
    </lineage>
</organism>
<reference evidence="9 10" key="1">
    <citation type="submission" date="2019-08" db="EMBL/GenBank/DDBJ databases">
        <title>Deep-cultivation of Planctomycetes and their phenomic and genomic characterization uncovers novel biology.</title>
        <authorList>
            <person name="Wiegand S."/>
            <person name="Jogler M."/>
            <person name="Boedeker C."/>
            <person name="Pinto D."/>
            <person name="Vollmers J."/>
            <person name="Rivas-Marin E."/>
            <person name="Kohn T."/>
            <person name="Peeters S.H."/>
            <person name="Heuer A."/>
            <person name="Rast P."/>
            <person name="Oberbeckmann S."/>
            <person name="Bunk B."/>
            <person name="Jeske O."/>
            <person name="Meyerdierks A."/>
            <person name="Storesund J.E."/>
            <person name="Kallscheuer N."/>
            <person name="Luecker S."/>
            <person name="Lage O.M."/>
            <person name="Pohl T."/>
            <person name="Merkel B.J."/>
            <person name="Hornburger P."/>
            <person name="Mueller R.-W."/>
            <person name="Bruemmer F."/>
            <person name="Labrenz M."/>
            <person name="Spormann A.M."/>
            <person name="Op Den Camp H."/>
            <person name="Overmann J."/>
            <person name="Amann R."/>
            <person name="Jetten M.S.M."/>
            <person name="Mascher T."/>
            <person name="Medema M.H."/>
            <person name="Devos D.P."/>
            <person name="Kaster A.-K."/>
            <person name="Ovreas L."/>
            <person name="Rohde M."/>
            <person name="Galperin M.Y."/>
            <person name="Jogler C."/>
        </authorList>
    </citation>
    <scope>NUCLEOTIDE SEQUENCE [LARGE SCALE GENOMIC DNA]</scope>
    <source>
        <strain evidence="9 10">LF1</strain>
    </source>
</reference>
<dbReference type="Gene3D" id="3.30.460.10">
    <property type="entry name" value="Beta Polymerase, domain 2"/>
    <property type="match status" value="2"/>
</dbReference>
<feature type="domain" description="Glutamate-ammonia ligase adenylyltransferase repeated" evidence="7">
    <location>
        <begin position="497"/>
        <end position="744"/>
    </location>
</feature>
<name>A0A5B1CPX1_9BACT</name>
<keyword evidence="6" id="KW-0511">Multifunctional enzyme</keyword>
<dbReference type="GO" id="GO:0008882">
    <property type="term" value="F:[glutamate-ammonia-ligase] adenylyltransferase activity"/>
    <property type="evidence" value="ECO:0007669"/>
    <property type="project" value="UniProtKB-EC"/>
</dbReference>
<dbReference type="Gene3D" id="1.20.120.1510">
    <property type="match status" value="1"/>
</dbReference>
<dbReference type="SUPFAM" id="SSF81593">
    <property type="entry name" value="Nucleotidyltransferase substrate binding subunit/domain"/>
    <property type="match status" value="2"/>
</dbReference>
<dbReference type="EMBL" id="VRLW01000001">
    <property type="protein sequence ID" value="KAA1261264.1"/>
    <property type="molecule type" value="Genomic_DNA"/>
</dbReference>
<evidence type="ECO:0000256" key="3">
    <source>
        <dbReference type="ARBA" id="ARBA00022741"/>
    </source>
</evidence>
<keyword evidence="5" id="KW-0460">Magnesium</keyword>
<dbReference type="EC" id="2.7.7.42" evidence="9"/>
<dbReference type="Proteomes" id="UP000322699">
    <property type="component" value="Unassembled WGS sequence"/>
</dbReference>
<feature type="domain" description="Glutamate-ammonia ligase adenylyltransferase repeated" evidence="7">
    <location>
        <begin position="21"/>
        <end position="212"/>
    </location>
</feature>
<dbReference type="InterPro" id="IPR005190">
    <property type="entry name" value="GlnE_rpt_dom"/>
</dbReference>
<dbReference type="PANTHER" id="PTHR30621">
    <property type="entry name" value="GLUTAMINE SYNTHETASE ADENYLYLTRANSFERASE"/>
    <property type="match status" value="1"/>
</dbReference>
<keyword evidence="10" id="KW-1185">Reference proteome</keyword>
<dbReference type="InterPro" id="IPR043519">
    <property type="entry name" value="NT_sf"/>
</dbReference>
<sequence length="907" mass="101931">MDAATPSELVSVDQVLSDLWKADDLVQAAAVIRRHFGNESERIAHREFSDELSPDQASRELSHAADTLVEAARRFTLDRLAEKRGMPMRADGTHPEMTVIGLRTLGGKELSYNSPLRLIFLFDAIDPRNVWHRDFYETLVRDMIALLDSAPNQSNSIHIDLRGGPKHEVGVSICSVREAAKIYETSGQVSQRMEFIKARVVAGSASVGKAFLDRLQPWIYRQFNGVAELAEMAAIQHKLHRRADQELAVVNDFVTDPGGMDDVRCIIECLQVLYGGHLPSVRQANLFDAIVMLQREKCLTENEASELSQRYARLTRLRHQIAVTFGGLGGKIPTDTQSKQQLAWELGIRNADGDIGDVERFEKMLSKTLADNRSLIAQLMQEDRIDPSEPDDEIELLLDPNPDPTALQNMMRRYVMENPQAAIEQIRSLSIETVPFLSHQRCRHSFASLAPHLLGEISQTPSPDETLQMLVKVTDSLGAKATLWDLLLSSKATLSLMVRLCAASPYLASILIENPGMIDELVDSLLMNQLPSADRLDAHSIELCRGASEIDRVLREFKNSADLTIGVRDMLGKETIESTRAALSDTAEACLRRALEYEQELVAQQFGDPMTDAKSPGEMMPAEMVMVACGKLGGREPDYRSDLDVMMLYSGDGETKRRVGGRRHTTTNDLFFDQVANQIMHRFNDVEKANRLYDLTSLLSETGERKIAVSTFDSFLTAFQNGDASLEHWLDLCKMRVISGSSRSRRAYQQAIDDTLASFQWDPSMIDEIHRLRSRVQEEASPSNLKRGEGGTLDTQWIAHFLLLKHVAENPLLIRQSTTECIQKLEKARLLSQQDASTLVRNYRILSRTNANLRLMKADGRHELPEDDRQMKNLAYLMGQPNAESVRQMCDAARKSNRTLFNRLVTE</sequence>
<evidence type="ECO:0000313" key="10">
    <source>
        <dbReference type="Proteomes" id="UP000322699"/>
    </source>
</evidence>
<keyword evidence="1 9" id="KW-0808">Transferase</keyword>
<accession>A0A5B1CPX1</accession>
<dbReference type="Pfam" id="PF08335">
    <property type="entry name" value="GlnD_UR_UTase"/>
    <property type="match status" value="2"/>
</dbReference>
<keyword evidence="4" id="KW-0067">ATP-binding</keyword>
<comment type="caution">
    <text evidence="9">The sequence shown here is derived from an EMBL/GenBank/DDBJ whole genome shotgun (WGS) entry which is preliminary data.</text>
</comment>
<dbReference type="Gene3D" id="1.20.120.330">
    <property type="entry name" value="Nucleotidyltransferases domain 2"/>
    <property type="match status" value="2"/>
</dbReference>
<dbReference type="GO" id="GO:0016874">
    <property type="term" value="F:ligase activity"/>
    <property type="evidence" value="ECO:0007669"/>
    <property type="project" value="UniProtKB-KW"/>
</dbReference>
<evidence type="ECO:0000259" key="7">
    <source>
        <dbReference type="Pfam" id="PF03710"/>
    </source>
</evidence>
<dbReference type="Pfam" id="PF03710">
    <property type="entry name" value="GlnE"/>
    <property type="match status" value="2"/>
</dbReference>
<evidence type="ECO:0000256" key="2">
    <source>
        <dbReference type="ARBA" id="ARBA00022695"/>
    </source>
</evidence>
<evidence type="ECO:0000256" key="5">
    <source>
        <dbReference type="ARBA" id="ARBA00022842"/>
    </source>
</evidence>
<feature type="domain" description="PII-uridylyltransferase/Glutamine-synthetase adenylyltransferase" evidence="8">
    <location>
        <begin position="773"/>
        <end position="895"/>
    </location>
</feature>
<evidence type="ECO:0000256" key="4">
    <source>
        <dbReference type="ARBA" id="ARBA00022840"/>
    </source>
</evidence>
<keyword evidence="3" id="KW-0547">Nucleotide-binding</keyword>
<dbReference type="InterPro" id="IPR023057">
    <property type="entry name" value="GlnE"/>
</dbReference>
<keyword evidence="9" id="KW-0436">Ligase</keyword>
<dbReference type="GO" id="GO:0000820">
    <property type="term" value="P:regulation of glutamine family amino acid metabolic process"/>
    <property type="evidence" value="ECO:0007669"/>
    <property type="project" value="TreeGrafter"/>
</dbReference>
<dbReference type="SUPFAM" id="SSF81301">
    <property type="entry name" value="Nucleotidyltransferase"/>
    <property type="match status" value="2"/>
</dbReference>
<feature type="domain" description="PII-uridylyltransferase/Glutamine-synthetase adenylyltransferase" evidence="8">
    <location>
        <begin position="233"/>
        <end position="379"/>
    </location>
</feature>
<dbReference type="OrthoDB" id="9759366at2"/>
<dbReference type="AlphaFoldDB" id="A0A5B1CPX1"/>
<gene>
    <name evidence="9" type="primary">glnE</name>
    <name evidence="9" type="ORF">LF1_38100</name>
</gene>
<proteinExistence type="predicted"/>